<evidence type="ECO:0000313" key="2">
    <source>
        <dbReference type="Proteomes" id="UP001597068"/>
    </source>
</evidence>
<accession>A0ABW3GFJ4</accession>
<reference evidence="2" key="1">
    <citation type="journal article" date="2019" name="Int. J. Syst. Evol. Microbiol.">
        <title>The Global Catalogue of Microorganisms (GCM) 10K type strain sequencing project: providing services to taxonomists for standard genome sequencing and annotation.</title>
        <authorList>
            <consortium name="The Broad Institute Genomics Platform"/>
            <consortium name="The Broad Institute Genome Sequencing Center for Infectious Disease"/>
            <person name="Wu L."/>
            <person name="Ma J."/>
        </authorList>
    </citation>
    <scope>NUCLEOTIDE SEQUENCE [LARGE SCALE GENOMIC DNA]</scope>
    <source>
        <strain evidence="2">CCUG 50873</strain>
    </source>
</reference>
<keyword evidence="2" id="KW-1185">Reference proteome</keyword>
<name>A0ABW3GFJ4_9NOCA</name>
<gene>
    <name evidence="1" type="ORF">ACFQ04_17195</name>
</gene>
<sequence length="43" mass="4392">MNGTDSAASGLAVLVSIGRIVIESGEHPVNDVRCFGDMTAGFP</sequence>
<protein>
    <submittedName>
        <fullName evidence="1">Uncharacterized protein</fullName>
    </submittedName>
</protein>
<dbReference type="Proteomes" id="UP001597068">
    <property type="component" value="Unassembled WGS sequence"/>
</dbReference>
<dbReference type="RefSeq" id="WP_301283949.1">
    <property type="nucleotide sequence ID" value="NZ_BAAAMO010000001.1"/>
</dbReference>
<organism evidence="1 2">
    <name type="scientific">Williamsia deligens</name>
    <dbReference type="NCBI Taxonomy" id="321325"/>
    <lineage>
        <taxon>Bacteria</taxon>
        <taxon>Bacillati</taxon>
        <taxon>Actinomycetota</taxon>
        <taxon>Actinomycetes</taxon>
        <taxon>Mycobacteriales</taxon>
        <taxon>Nocardiaceae</taxon>
        <taxon>Williamsia</taxon>
    </lineage>
</organism>
<dbReference type="EMBL" id="JBHTIL010000006">
    <property type="protein sequence ID" value="MFD0927479.1"/>
    <property type="molecule type" value="Genomic_DNA"/>
</dbReference>
<evidence type="ECO:0000313" key="1">
    <source>
        <dbReference type="EMBL" id="MFD0927479.1"/>
    </source>
</evidence>
<proteinExistence type="predicted"/>
<comment type="caution">
    <text evidence="1">The sequence shown here is derived from an EMBL/GenBank/DDBJ whole genome shotgun (WGS) entry which is preliminary data.</text>
</comment>